<dbReference type="OMA" id="RRPNHIA"/>
<dbReference type="EMBL" id="HE573019">
    <property type="protein sequence ID" value="CCC46941.1"/>
    <property type="molecule type" value="Genomic_DNA"/>
</dbReference>
<reference evidence="1" key="1">
    <citation type="journal article" date="2012" name="Proc. Natl. Acad. Sci. U.S.A.">
        <title>Antigenic diversity is generated by distinct evolutionary mechanisms in African trypanosome species.</title>
        <authorList>
            <person name="Jackson A.P."/>
            <person name="Berry A."/>
            <person name="Aslett M."/>
            <person name="Allison H.C."/>
            <person name="Burton P."/>
            <person name="Vavrova-Anderson J."/>
            <person name="Brown R."/>
            <person name="Browne H."/>
            <person name="Corton N."/>
            <person name="Hauser H."/>
            <person name="Gamble J."/>
            <person name="Gilderthorp R."/>
            <person name="Marcello L."/>
            <person name="McQuillan J."/>
            <person name="Otto T.D."/>
            <person name="Quail M.A."/>
            <person name="Sanders M.J."/>
            <person name="van Tonder A."/>
            <person name="Ginger M.L."/>
            <person name="Field M.C."/>
            <person name="Barry J.D."/>
            <person name="Hertz-Fowler C."/>
            <person name="Berriman M."/>
        </authorList>
    </citation>
    <scope>NUCLEOTIDE SEQUENCE</scope>
    <source>
        <strain evidence="1">Y486</strain>
    </source>
</reference>
<dbReference type="AlphaFoldDB" id="G0TSL4"/>
<sequence length="276" mass="30512">MEPLSRALQLQHTRCEAYRLWDAKLHCALRGALSAADFQVAISHSIVAVFQRVSTALRELQDSCRDSACAASRFLCSWVDRVQSLEQQHYQVSVHLAQLIVQHCTHNSAPSEYEKGCSEASLTSTAAPDAATVEKKEVHTSSSSLHDMEWCALRQLIPVSAQVLLRYVLCNSLSLLSDEEEEEVVEVKEGNDAENERDSNGCAAAGRGVHGGEGEVQVRAAQSLNTALSYRPGEVHRRCADFNAAALPLWHTRERLREALRNETDELQEEISCVSA</sequence>
<proteinExistence type="predicted"/>
<protein>
    <submittedName>
        <fullName evidence="1">Uncharacterized protein</fullName>
    </submittedName>
</protein>
<accession>G0TSL4</accession>
<dbReference type="VEuPathDB" id="TriTrypDB:TvY486_0301310"/>
<evidence type="ECO:0000313" key="1">
    <source>
        <dbReference type="EMBL" id="CCC46941.1"/>
    </source>
</evidence>
<dbReference type="Pfam" id="PF14966">
    <property type="entry name" value="DNA_repr_REX1B"/>
    <property type="match status" value="1"/>
</dbReference>
<gene>
    <name evidence="1" type="ORF">TVY486_0301310</name>
</gene>
<name>G0TSL4_TRYVY</name>
<organism evidence="1">
    <name type="scientific">Trypanosoma vivax (strain Y486)</name>
    <dbReference type="NCBI Taxonomy" id="1055687"/>
    <lineage>
        <taxon>Eukaryota</taxon>
        <taxon>Discoba</taxon>
        <taxon>Euglenozoa</taxon>
        <taxon>Kinetoplastea</taxon>
        <taxon>Metakinetoplastina</taxon>
        <taxon>Trypanosomatida</taxon>
        <taxon>Trypanosomatidae</taxon>
        <taxon>Trypanosoma</taxon>
        <taxon>Duttonella</taxon>
    </lineage>
</organism>
<dbReference type="InterPro" id="IPR039491">
    <property type="entry name" value="REX1-B"/>
</dbReference>